<name>G3W6R5_SARHA</name>
<reference evidence="5" key="2">
    <citation type="submission" date="2025-08" db="UniProtKB">
        <authorList>
            <consortium name="Ensembl"/>
        </authorList>
    </citation>
    <scope>IDENTIFICATION</scope>
</reference>
<dbReference type="OrthoDB" id="5920073at2759"/>
<dbReference type="InterPro" id="IPR011990">
    <property type="entry name" value="TPR-like_helical_dom_sf"/>
</dbReference>
<dbReference type="HOGENOM" id="CLU_011872_0_0_1"/>
<dbReference type="InParanoid" id="G3W6R5"/>
<dbReference type="GO" id="GO:0005697">
    <property type="term" value="C:telomerase holoenzyme complex"/>
    <property type="evidence" value="ECO:0007669"/>
    <property type="project" value="TreeGrafter"/>
</dbReference>
<dbReference type="eggNOG" id="KOG2162">
    <property type="taxonomic scope" value="Eukaryota"/>
</dbReference>
<feature type="domain" description="DNA/RNA-binding" evidence="3">
    <location>
        <begin position="189"/>
        <end position="373"/>
    </location>
</feature>
<dbReference type="STRING" id="9305.ENSSHAP00000011120"/>
<dbReference type="Ensembl" id="ENSSHAT00000011214.2">
    <property type="protein sequence ID" value="ENSSHAP00000011120.2"/>
    <property type="gene ID" value="ENSSHAG00000009572.2"/>
</dbReference>
<comment type="subcellular location">
    <subcellularLocation>
        <location evidence="2">Nucleus</location>
    </subcellularLocation>
</comment>
<dbReference type="GeneTree" id="ENSGT00940000154566"/>
<protein>
    <recommendedName>
        <fullName evidence="2">Nonsense-mediated mRNA decay factor</fullName>
    </recommendedName>
</protein>
<dbReference type="InterPro" id="IPR018834">
    <property type="entry name" value="DNA/RNA-bd_Est1-type"/>
</dbReference>
<dbReference type="Proteomes" id="UP000007648">
    <property type="component" value="Unassembled WGS sequence"/>
</dbReference>
<dbReference type="Pfam" id="PF10373">
    <property type="entry name" value="EST1_DNA_bind"/>
    <property type="match status" value="1"/>
</dbReference>
<dbReference type="InterPro" id="IPR019458">
    <property type="entry name" value="Est1-like_N"/>
</dbReference>
<feature type="domain" description="Telomerase activating protein Est1-like N-terminal" evidence="4">
    <location>
        <begin position="75"/>
        <end position="173"/>
    </location>
</feature>
<evidence type="ECO:0000256" key="2">
    <source>
        <dbReference type="RuleBase" id="RU369098"/>
    </source>
</evidence>
<accession>G3W6R5</accession>
<evidence type="ECO:0000313" key="6">
    <source>
        <dbReference type="Proteomes" id="UP000007648"/>
    </source>
</evidence>
<keyword evidence="2" id="KW-0539">Nucleus</keyword>
<sequence length="917" mass="105443">MSSIVQDASLHKEDLVARQLYQKALKLGQKLNIIISKSSSTNQDVFKPYSLTLRNRIEQLCIKIMFLNPVQYGEKAEELLWINVYYNIILLMFRNRTHHINVCDVDLKTHLEKGVMFYQNLFSFLQEHYELEPESNWTHKNIIDCRRVVLASEKEVEWARMACYHCLLYLGDLFLFHSRIRCRDFKARAIKHYFQALSMAPHMGSPYNRLANLAGDNYYHVSAAFFYQCSIQSEVPARDASFYLRSLYVKVVEMYNQMMTSSGQERCEPNKRLLVSFLYLQNFLQPDSCMDPRLALLSQSILEDFRLYLSSEIKGEHKNGFSLPDHVIFHMVTLCVMSVYSLKKAVGVSQSRAAIIFILVLFSHLVHHVNISIQSELDGVSVSELQKTDCIQRKKSTFLAHDFDLNTSLDNSQFASSSERCYGYILGASENDSNQSHISLEENDDWEEEIFSFSSSTSDSSMENEVYCPLILDKLLELRDSSRSQALLRGGLGNFNFPFIGEIDTSKAMGNHKFQTSQNALRKSCSKLRAVTSKKHLECDKLRNTRERELSSSRQACLKRKLRKKLCCFATQKLFYTIKVFLDWLWIDPDLTLECTHSSPSLWSHLAVLLNLLPTIEEYQEAQLNLSSHIWDLVLISEKSDLPISLLLPEDSRICNLLPMKSARKSICFMQVPPLLSPLEKGILYTCFLRSFGNFAAQLHDSLLRFFPSLGIFRSIVSAKSPLKRQKASLNIFVKNGSQQLFDPELSFVYARRMLPLYLVPDTQALCQYLPIIQELIMNDGFIVIISSIVIDELIFLKHKEPGACAVISLLTDKMKEKSHLCFQTNAGKKDVKSSMNRKNPEARDLNKILEECKGLVRGLTSDTDDRSHRMNILTSIVVNNPSTFCHPLLSDFQTSATISVEIKHILQFYREWKMIN</sequence>
<dbReference type="Gene3D" id="1.25.40.10">
    <property type="entry name" value="Tetratricopeptide repeat domain"/>
    <property type="match status" value="1"/>
</dbReference>
<dbReference type="Gene3D" id="3.40.50.1010">
    <property type="entry name" value="5'-nuclease"/>
    <property type="match status" value="1"/>
</dbReference>
<organism evidence="5 6">
    <name type="scientific">Sarcophilus harrisii</name>
    <name type="common">Tasmanian devil</name>
    <name type="synonym">Sarcophilus laniarius</name>
    <dbReference type="NCBI Taxonomy" id="9305"/>
    <lineage>
        <taxon>Eukaryota</taxon>
        <taxon>Metazoa</taxon>
        <taxon>Chordata</taxon>
        <taxon>Craniata</taxon>
        <taxon>Vertebrata</taxon>
        <taxon>Euteleostomi</taxon>
        <taxon>Mammalia</taxon>
        <taxon>Metatheria</taxon>
        <taxon>Dasyuromorphia</taxon>
        <taxon>Dasyuridae</taxon>
        <taxon>Sarcophilus</taxon>
    </lineage>
</organism>
<evidence type="ECO:0000259" key="4">
    <source>
        <dbReference type="Pfam" id="PF10374"/>
    </source>
</evidence>
<dbReference type="InterPro" id="IPR045153">
    <property type="entry name" value="Est1/Ebs1-like"/>
</dbReference>
<dbReference type="SUPFAM" id="SSF48452">
    <property type="entry name" value="TPR-like"/>
    <property type="match status" value="1"/>
</dbReference>
<dbReference type="KEGG" id="shr:100926541"/>
<dbReference type="PANTHER" id="PTHR15696">
    <property type="entry name" value="SMG-7 SUPPRESSOR WITH MORPHOLOGICAL EFFECT ON GENITALIA PROTEIN 7"/>
    <property type="match status" value="1"/>
</dbReference>
<dbReference type="RefSeq" id="XP_012397224.1">
    <property type="nucleotide sequence ID" value="XM_012541770.2"/>
</dbReference>
<dbReference type="Pfam" id="PF10374">
    <property type="entry name" value="EST1"/>
    <property type="match status" value="1"/>
</dbReference>
<dbReference type="GO" id="GO:0000184">
    <property type="term" value="P:nuclear-transcribed mRNA catabolic process, nonsense-mediated decay"/>
    <property type="evidence" value="ECO:0007669"/>
    <property type="project" value="UniProtKB-KW"/>
</dbReference>
<dbReference type="PANTHER" id="PTHR15696:SF40">
    <property type="entry name" value="NONSENSE-MEDIATED MRNA DECAY FACTOR"/>
    <property type="match status" value="1"/>
</dbReference>
<gene>
    <name evidence="5" type="primary">LOC100926541</name>
</gene>
<evidence type="ECO:0000259" key="3">
    <source>
        <dbReference type="Pfam" id="PF10373"/>
    </source>
</evidence>
<keyword evidence="6" id="KW-1185">Reference proteome</keyword>
<evidence type="ECO:0000313" key="5">
    <source>
        <dbReference type="Ensembl" id="ENSSHAP00000011120.2"/>
    </source>
</evidence>
<reference evidence="5 6" key="1">
    <citation type="journal article" date="2011" name="Proc. Natl. Acad. Sci. U.S.A.">
        <title>Genetic diversity and population structure of the endangered marsupial Sarcophilus harrisii (Tasmanian devil).</title>
        <authorList>
            <person name="Miller W."/>
            <person name="Hayes V.M."/>
            <person name="Ratan A."/>
            <person name="Petersen D.C."/>
            <person name="Wittekindt N.E."/>
            <person name="Miller J."/>
            <person name="Walenz B."/>
            <person name="Knight J."/>
            <person name="Qi J."/>
            <person name="Zhao F."/>
            <person name="Wang Q."/>
            <person name="Bedoya-Reina O.C."/>
            <person name="Katiyar N."/>
            <person name="Tomsho L.P."/>
            <person name="Kasson L.M."/>
            <person name="Hardie R.A."/>
            <person name="Woodbridge P."/>
            <person name="Tindall E.A."/>
            <person name="Bertelsen M.F."/>
            <person name="Dixon D."/>
            <person name="Pyecroft S."/>
            <person name="Helgen K.M."/>
            <person name="Lesk A.M."/>
            <person name="Pringle T.H."/>
            <person name="Patterson N."/>
            <person name="Zhang Y."/>
            <person name="Kreiss A."/>
            <person name="Woods G.M."/>
            <person name="Jones M.E."/>
            <person name="Schuster S.C."/>
        </authorList>
    </citation>
    <scope>NUCLEOTIDE SEQUENCE [LARGE SCALE GENOMIC DNA]</scope>
</reference>
<dbReference type="AlphaFoldDB" id="G3W6R5"/>
<dbReference type="GeneID" id="100926541"/>
<comment type="function">
    <text evidence="2">Plays a role in nonsense-mediated mRNA decay.</text>
</comment>
<reference evidence="5" key="3">
    <citation type="submission" date="2025-09" db="UniProtKB">
        <authorList>
            <consortium name="Ensembl"/>
        </authorList>
    </citation>
    <scope>IDENTIFICATION</scope>
</reference>
<proteinExistence type="predicted"/>
<keyword evidence="1 2" id="KW-0866">Nonsense-mediated mRNA decay</keyword>
<evidence type="ECO:0000256" key="1">
    <source>
        <dbReference type="ARBA" id="ARBA00023161"/>
    </source>
</evidence>
<dbReference type="GO" id="GO:0042162">
    <property type="term" value="F:telomeric DNA binding"/>
    <property type="evidence" value="ECO:0007669"/>
    <property type="project" value="TreeGrafter"/>
</dbReference>
<dbReference type="GO" id="GO:0070034">
    <property type="term" value="F:telomerase RNA binding"/>
    <property type="evidence" value="ECO:0007669"/>
    <property type="project" value="TreeGrafter"/>
</dbReference>